<proteinExistence type="predicted"/>
<evidence type="ECO:0000313" key="2">
    <source>
        <dbReference type="Proteomes" id="UP000278162"/>
    </source>
</evidence>
<organism evidence="1 2">
    <name type="scientific">Pseudomonas putida</name>
    <name type="common">Arthrobacter siderocapsulatus</name>
    <dbReference type="NCBI Taxonomy" id="303"/>
    <lineage>
        <taxon>Bacteria</taxon>
        <taxon>Pseudomonadati</taxon>
        <taxon>Pseudomonadota</taxon>
        <taxon>Gammaproteobacteria</taxon>
        <taxon>Pseudomonadales</taxon>
        <taxon>Pseudomonadaceae</taxon>
        <taxon>Pseudomonas</taxon>
    </lineage>
</organism>
<comment type="caution">
    <text evidence="1">The sequence shown here is derived from an EMBL/GenBank/DDBJ whole genome shotgun (WGS) entry which is preliminary data.</text>
</comment>
<sequence>MGFTLHPAPFLGWAGTGVDSKVRFYRCASQAGRGPCRSGLVSRKGRAAAPRLQRCRRNCRDRVAVLSRHKAAPTEYAHARRRRGQWNMKSFSLANCASN</sequence>
<dbReference type="Proteomes" id="UP000278162">
    <property type="component" value="Unassembled WGS sequence"/>
</dbReference>
<name>A0A3M8SG55_PSEPU</name>
<dbReference type="EMBL" id="RJAI01000088">
    <property type="protein sequence ID" value="RNF80129.1"/>
    <property type="molecule type" value="Genomic_DNA"/>
</dbReference>
<accession>A0A3M8SG55</accession>
<reference evidence="1 2" key="1">
    <citation type="submission" date="2018-10" db="EMBL/GenBank/DDBJ databases">
        <title>An outbreak of IMP-63 producing strain in France.</title>
        <authorList>
            <person name="Bour M."/>
            <person name="Liapis E."/>
            <person name="Plesiat P."/>
        </authorList>
    </citation>
    <scope>NUCLEOTIDE SEQUENCE [LARGE SCALE GENOMIC DNA]</scope>
    <source>
        <strain evidence="1 2">12917</strain>
    </source>
</reference>
<evidence type="ECO:0000313" key="1">
    <source>
        <dbReference type="EMBL" id="RNF80129.1"/>
    </source>
</evidence>
<dbReference type="AlphaFoldDB" id="A0A3M8SG55"/>
<gene>
    <name evidence="1" type="ORF">EFK07_27820</name>
</gene>
<protein>
    <submittedName>
        <fullName evidence="1">Uncharacterized protein</fullName>
    </submittedName>
</protein>